<dbReference type="GO" id="GO:0006635">
    <property type="term" value="P:fatty acid beta-oxidation"/>
    <property type="evidence" value="ECO:0000318"/>
    <property type="project" value="GO_Central"/>
</dbReference>
<dbReference type="PANTHER" id="PTHR11941">
    <property type="entry name" value="ENOYL-COA HYDRATASE-RELATED"/>
    <property type="match status" value="1"/>
</dbReference>
<dbReference type="Gene3D" id="3.90.226.10">
    <property type="entry name" value="2-enoyl-CoA Hydratase, Chain A, domain 1"/>
    <property type="match status" value="1"/>
</dbReference>
<dbReference type="KEGG" id="ssl:SS1G_08354"/>
<dbReference type="GeneID" id="5486799"/>
<organism evidence="1 2">
    <name type="scientific">Sclerotinia sclerotiorum (strain ATCC 18683 / 1980 / Ss-1)</name>
    <name type="common">White mold</name>
    <name type="synonym">Whetzelinia sclerotiorum</name>
    <dbReference type="NCBI Taxonomy" id="665079"/>
    <lineage>
        <taxon>Eukaryota</taxon>
        <taxon>Fungi</taxon>
        <taxon>Dikarya</taxon>
        <taxon>Ascomycota</taxon>
        <taxon>Pezizomycotina</taxon>
        <taxon>Leotiomycetes</taxon>
        <taxon>Helotiales</taxon>
        <taxon>Sclerotiniaceae</taxon>
        <taxon>Sclerotinia</taxon>
    </lineage>
</organism>
<dbReference type="Pfam" id="PF00378">
    <property type="entry name" value="ECH_1"/>
    <property type="match status" value="1"/>
</dbReference>
<dbReference type="SUPFAM" id="SSF52096">
    <property type="entry name" value="ClpP/crotonase"/>
    <property type="match status" value="1"/>
</dbReference>
<protein>
    <recommendedName>
        <fullName evidence="3">Enoyl-CoA hydratase</fullName>
    </recommendedName>
</protein>
<evidence type="ECO:0000313" key="1">
    <source>
        <dbReference type="EMBL" id="EDN92491.1"/>
    </source>
</evidence>
<dbReference type="InterPro" id="IPR001753">
    <property type="entry name" value="Enoyl-CoA_hydra/iso"/>
</dbReference>
<gene>
    <name evidence="1" type="ORF">SS1G_08354</name>
</gene>
<dbReference type="InterPro" id="IPR029045">
    <property type="entry name" value="ClpP/crotonase-like_dom_sf"/>
</dbReference>
<dbReference type="CDD" id="cd06558">
    <property type="entry name" value="crotonase-like"/>
    <property type="match status" value="1"/>
</dbReference>
<keyword evidence="2" id="KW-1185">Reference proteome</keyword>
<evidence type="ECO:0008006" key="3">
    <source>
        <dbReference type="Google" id="ProtNLM"/>
    </source>
</evidence>
<dbReference type="HOGENOM" id="CLU_009834_7_6_1"/>
<dbReference type="Proteomes" id="UP000001312">
    <property type="component" value="Unassembled WGS sequence"/>
</dbReference>
<dbReference type="AlphaFoldDB" id="A7ESP9"/>
<dbReference type="STRING" id="665079.A7ESP9"/>
<dbReference type="OMA" id="GFAGISQ"/>
<name>A7ESP9_SCLS1</name>
<evidence type="ECO:0000313" key="2">
    <source>
        <dbReference type="Proteomes" id="UP000001312"/>
    </source>
</evidence>
<dbReference type="InParanoid" id="A7ESP9"/>
<reference evidence="2" key="1">
    <citation type="journal article" date="2011" name="PLoS Genet.">
        <title>Genomic analysis of the necrotrophic fungal pathogens Sclerotinia sclerotiorum and Botrytis cinerea.</title>
        <authorList>
            <person name="Amselem J."/>
            <person name="Cuomo C.A."/>
            <person name="van Kan J.A."/>
            <person name="Viaud M."/>
            <person name="Benito E.P."/>
            <person name="Couloux A."/>
            <person name="Coutinho P.M."/>
            <person name="de Vries R.P."/>
            <person name="Dyer P.S."/>
            <person name="Fillinger S."/>
            <person name="Fournier E."/>
            <person name="Gout L."/>
            <person name="Hahn M."/>
            <person name="Kohn L."/>
            <person name="Lapalu N."/>
            <person name="Plummer K.M."/>
            <person name="Pradier J.M."/>
            <person name="Quevillon E."/>
            <person name="Sharon A."/>
            <person name="Simon A."/>
            <person name="ten Have A."/>
            <person name="Tudzynski B."/>
            <person name="Tudzynski P."/>
            <person name="Wincker P."/>
            <person name="Andrew M."/>
            <person name="Anthouard V."/>
            <person name="Beever R.E."/>
            <person name="Beffa R."/>
            <person name="Benoit I."/>
            <person name="Bouzid O."/>
            <person name="Brault B."/>
            <person name="Chen Z."/>
            <person name="Choquer M."/>
            <person name="Collemare J."/>
            <person name="Cotton P."/>
            <person name="Danchin E.G."/>
            <person name="Da Silva C."/>
            <person name="Gautier A."/>
            <person name="Giraud C."/>
            <person name="Giraud T."/>
            <person name="Gonzalez C."/>
            <person name="Grossetete S."/>
            <person name="Guldener U."/>
            <person name="Henrissat B."/>
            <person name="Howlett B.J."/>
            <person name="Kodira C."/>
            <person name="Kretschmer M."/>
            <person name="Lappartient A."/>
            <person name="Leroch M."/>
            <person name="Levis C."/>
            <person name="Mauceli E."/>
            <person name="Neuveglise C."/>
            <person name="Oeser B."/>
            <person name="Pearson M."/>
            <person name="Poulain J."/>
            <person name="Poussereau N."/>
            <person name="Quesneville H."/>
            <person name="Rascle C."/>
            <person name="Schumacher J."/>
            <person name="Segurens B."/>
            <person name="Sexton A."/>
            <person name="Silva E."/>
            <person name="Sirven C."/>
            <person name="Soanes D.M."/>
            <person name="Talbot N.J."/>
            <person name="Templeton M."/>
            <person name="Yandava C."/>
            <person name="Yarden O."/>
            <person name="Zeng Q."/>
            <person name="Rollins J.A."/>
            <person name="Lebrun M.H."/>
            <person name="Dickman M."/>
        </authorList>
    </citation>
    <scope>NUCLEOTIDE SEQUENCE [LARGE SCALE GENOMIC DNA]</scope>
    <source>
        <strain evidence="2">ATCC 18683 / 1980 / Ss-1</strain>
    </source>
</reference>
<accession>A7ESP9</accession>
<dbReference type="PANTHER" id="PTHR11941:SF68">
    <property type="entry name" value="CARNITINYL-COA DEHYDRATASE"/>
    <property type="match status" value="1"/>
</dbReference>
<dbReference type="RefSeq" id="XP_001590614.1">
    <property type="nucleotide sequence ID" value="XM_001590564.1"/>
</dbReference>
<dbReference type="EMBL" id="CH476631">
    <property type="protein sequence ID" value="EDN92491.1"/>
    <property type="molecule type" value="Genomic_DNA"/>
</dbReference>
<proteinExistence type="predicted"/>
<sequence>MPSSTAPPESTSFLLSYPTPQILLITINRPKAMNSIPSFAHWEADAILKWFDNSPELRVAIITGAGEKAFCAGQDLIEQAKVKADPPPMPTTKHPTSGFCGISRRAGKKPIIAAVNGDLVVASPLATFGLPEAAVGLYAAAGGLPRLVRNCGLQIATEIALTNRRLSAKEALSYNLINKITQSPETLLKESVEMAEKIVALNPDAVIVSRAGLREAWETGSVERATQIVAQRYDQQLFEGENMKIGLEAFAQKKKPLWVPSKIEGIIKLLGSHLEFTFEDRDVKTLHSYFE</sequence>
<dbReference type="eggNOG" id="KOG1680">
    <property type="taxonomic scope" value="Eukaryota"/>
</dbReference>
<dbReference type="GO" id="GO:0005739">
    <property type="term" value="C:mitochondrion"/>
    <property type="evidence" value="ECO:0000318"/>
    <property type="project" value="GO_Central"/>
</dbReference>